<organism evidence="2 3">
    <name type="scientific">Parvularcula dongshanensis</name>
    <dbReference type="NCBI Taxonomy" id="1173995"/>
    <lineage>
        <taxon>Bacteria</taxon>
        <taxon>Pseudomonadati</taxon>
        <taxon>Pseudomonadota</taxon>
        <taxon>Alphaproteobacteria</taxon>
        <taxon>Parvularculales</taxon>
        <taxon>Parvularculaceae</taxon>
        <taxon>Parvularcula</taxon>
    </lineage>
</organism>
<evidence type="ECO:0008006" key="4">
    <source>
        <dbReference type="Google" id="ProtNLM"/>
    </source>
</evidence>
<keyword evidence="3" id="KW-1185">Reference proteome</keyword>
<dbReference type="EMBL" id="JACHOB010000005">
    <property type="protein sequence ID" value="MBB4659835.1"/>
    <property type="molecule type" value="Genomic_DNA"/>
</dbReference>
<evidence type="ECO:0000256" key="1">
    <source>
        <dbReference type="SAM" id="MobiDB-lite"/>
    </source>
</evidence>
<name>A0A840I695_9PROT</name>
<dbReference type="AlphaFoldDB" id="A0A840I695"/>
<proteinExistence type="predicted"/>
<dbReference type="InterPro" id="IPR027417">
    <property type="entry name" value="P-loop_NTPase"/>
</dbReference>
<feature type="compositionally biased region" description="Pro residues" evidence="1">
    <location>
        <begin position="1"/>
        <end position="17"/>
    </location>
</feature>
<feature type="region of interest" description="Disordered" evidence="1">
    <location>
        <begin position="1"/>
        <end position="21"/>
    </location>
</feature>
<reference evidence="2 3" key="1">
    <citation type="submission" date="2020-08" db="EMBL/GenBank/DDBJ databases">
        <title>Genomic Encyclopedia of Type Strains, Phase IV (KMG-IV): sequencing the most valuable type-strain genomes for metagenomic binning, comparative biology and taxonomic classification.</title>
        <authorList>
            <person name="Goeker M."/>
        </authorList>
    </citation>
    <scope>NUCLEOTIDE SEQUENCE [LARGE SCALE GENOMIC DNA]</scope>
    <source>
        <strain evidence="2 3">DSM 102850</strain>
    </source>
</reference>
<dbReference type="Proteomes" id="UP000563524">
    <property type="component" value="Unassembled WGS sequence"/>
</dbReference>
<accession>A0A840I695</accession>
<dbReference type="SUPFAM" id="SSF52540">
    <property type="entry name" value="P-loop containing nucleoside triphosphate hydrolases"/>
    <property type="match status" value="1"/>
</dbReference>
<protein>
    <recommendedName>
        <fullName evidence="4">Chromosomal replication initiator protein DnaA domain-containing protein</fullName>
    </recommendedName>
</protein>
<gene>
    <name evidence="2" type="ORF">GGQ59_002376</name>
</gene>
<comment type="caution">
    <text evidence="2">The sequence shown here is derived from an EMBL/GenBank/DDBJ whole genome shotgun (WGS) entry which is preliminary data.</text>
</comment>
<evidence type="ECO:0000313" key="3">
    <source>
        <dbReference type="Proteomes" id="UP000563524"/>
    </source>
</evidence>
<sequence>MPDPNDPMPHQAPLPFPPRRRRPLPFIEGSANLEAIGRLKAWRSGLQAHGGRPLSVVAAVTGAPGAGKTMLLEREAEAFGVPVRGPGADFEAVIGDGAVVLDDVQELSPLDLFALIEAAAGRRVPLLIAGRGRLTSWAGQGEDRLPDLENRLKSIAHAELGIPDEAMLAQALGADLASRGLKMPFGTVVEAASSLRREFAAVAGFAALVERVAARGYRRPGPLLRDALAEADGFTL</sequence>
<evidence type="ECO:0000313" key="2">
    <source>
        <dbReference type="EMBL" id="MBB4659835.1"/>
    </source>
</evidence>